<reference evidence="2 3" key="1">
    <citation type="submission" date="2016-11" db="EMBL/GenBank/DDBJ databases">
        <authorList>
            <person name="Jaros S."/>
            <person name="Januszkiewicz K."/>
            <person name="Wedrychowicz H."/>
        </authorList>
    </citation>
    <scope>NUCLEOTIDE SEQUENCE [LARGE SCALE GENOMIC DNA]</scope>
    <source>
        <strain evidence="2 3">CGMCC 1.6102</strain>
    </source>
</reference>
<dbReference type="PRINTS" id="PR00469">
    <property type="entry name" value="PNDRDTASEII"/>
</dbReference>
<dbReference type="PANTHER" id="PTHR43539">
    <property type="entry name" value="FLAVIN-BINDING MONOOXYGENASE-LIKE PROTEIN (AFU_ORTHOLOGUE AFUA_4G09220)"/>
    <property type="match status" value="1"/>
</dbReference>
<dbReference type="SUPFAM" id="SSF51905">
    <property type="entry name" value="FAD/NAD(P)-binding domain"/>
    <property type="match status" value="1"/>
</dbReference>
<protein>
    <submittedName>
        <fullName evidence="2">Thioredoxin reductase (NADPH)</fullName>
    </submittedName>
</protein>
<dbReference type="AlphaFoldDB" id="A0A1M7I5V3"/>
<dbReference type="Pfam" id="PF13738">
    <property type="entry name" value="Pyr_redox_3"/>
    <property type="match status" value="1"/>
</dbReference>
<name>A0A1M7I5V3_9BACT</name>
<dbReference type="EMBL" id="FRCY01000001">
    <property type="protein sequence ID" value="SHM35913.1"/>
    <property type="molecule type" value="Genomic_DNA"/>
</dbReference>
<dbReference type="STRING" id="388280.SAMN04488057_101195"/>
<dbReference type="InterPro" id="IPR036188">
    <property type="entry name" value="FAD/NAD-bd_sf"/>
</dbReference>
<dbReference type="InterPro" id="IPR023856">
    <property type="entry name" value="Bdr"/>
</dbReference>
<dbReference type="PRINTS" id="PR00368">
    <property type="entry name" value="FADPNR"/>
</dbReference>
<evidence type="ECO:0000313" key="2">
    <source>
        <dbReference type="EMBL" id="SHM35913.1"/>
    </source>
</evidence>
<proteinExistence type="predicted"/>
<gene>
    <name evidence="2" type="ORF">SAMN04488057_101195</name>
</gene>
<sequence length="331" mass="37411">MHMKKLELLIIGAGPIGLACGIEAKKNNLDYLIVEKGVLTNSIYNYPVNMTFFSTSEKLEMGDIPFMSISNKPTRPEALEYYRRIVKHYQLRINLYEEVLQLEKKDDGFRVNTSKGVYLAEKLVLATGFYDLPNTMNVPGEDLPKVTHYYKEPWPYIGQKIIVVGGGNSAVDVALETWRKGAEVTMVVMKPEIDQTVKYWVLPDIENRIREGSIKGYFNTTIKEIRQDEVVLNTPEGEVTIANDYVLAMTGYKPNFALLDQLGVELSLDEKRQPCYDDSSQESNVPGLYLAGVVCGGLNTREFFIENTIVHARAIIEDIVKKKAIPSKVEK</sequence>
<dbReference type="InterPro" id="IPR050982">
    <property type="entry name" value="Auxin_biosynth/cation_transpt"/>
</dbReference>
<dbReference type="NCBIfam" id="TIGR04018">
    <property type="entry name" value="Bthiol_YpdA"/>
    <property type="match status" value="1"/>
</dbReference>
<dbReference type="GO" id="GO:0004497">
    <property type="term" value="F:monooxygenase activity"/>
    <property type="evidence" value="ECO:0007669"/>
    <property type="project" value="TreeGrafter"/>
</dbReference>
<keyword evidence="3" id="KW-1185">Reference proteome</keyword>
<organism evidence="2 3">
    <name type="scientific">Cyclobacterium lianum</name>
    <dbReference type="NCBI Taxonomy" id="388280"/>
    <lineage>
        <taxon>Bacteria</taxon>
        <taxon>Pseudomonadati</taxon>
        <taxon>Bacteroidota</taxon>
        <taxon>Cytophagia</taxon>
        <taxon>Cytophagales</taxon>
        <taxon>Cyclobacteriaceae</taxon>
        <taxon>Cyclobacterium</taxon>
    </lineage>
</organism>
<dbReference type="GO" id="GO:0050660">
    <property type="term" value="F:flavin adenine dinucleotide binding"/>
    <property type="evidence" value="ECO:0007669"/>
    <property type="project" value="TreeGrafter"/>
</dbReference>
<dbReference type="Gene3D" id="3.50.50.60">
    <property type="entry name" value="FAD/NAD(P)-binding domain"/>
    <property type="match status" value="1"/>
</dbReference>
<keyword evidence="1" id="KW-0560">Oxidoreductase</keyword>
<dbReference type="Proteomes" id="UP000184513">
    <property type="component" value="Unassembled WGS sequence"/>
</dbReference>
<evidence type="ECO:0000313" key="3">
    <source>
        <dbReference type="Proteomes" id="UP000184513"/>
    </source>
</evidence>
<dbReference type="PANTHER" id="PTHR43539:SF4">
    <property type="entry name" value="BACILLIREDOXIN REDUCTASE BDR"/>
    <property type="match status" value="1"/>
</dbReference>
<evidence type="ECO:0000256" key="1">
    <source>
        <dbReference type="ARBA" id="ARBA00023002"/>
    </source>
</evidence>
<dbReference type="PROSITE" id="PS51257">
    <property type="entry name" value="PROKAR_LIPOPROTEIN"/>
    <property type="match status" value="1"/>
</dbReference>
<accession>A0A1M7I5V3</accession>